<name>A0ABW3LIC6_9BACI</name>
<keyword evidence="2" id="KW-1185">Reference proteome</keyword>
<comment type="caution">
    <text evidence="1">The sequence shown here is derived from an EMBL/GenBank/DDBJ whole genome shotgun (WGS) entry which is preliminary data.</text>
</comment>
<sequence>MTNPRWSAYESGQAKVYDNEKKVEVKMWVHKFSHPDEHKEYIEKLKISSEFDMRYRGLVLFYGDDLITYKLKHRTSKRVNEFLRIFSKYLTDHLEDNCPSSWKECQPSFWEEFIFACYPHYMQISIKQRESDIFLAQLKKFVYWLDQRSGCSWYEVVEKYAEEALSELRASEQVLNNLLLYSFPHLNTKSWNPTQDMTRIENNLKTCNETINSIFEVKHLADNIVTVCDIDSTQTYQIVNFPVKKLLPGYLLDGSMGKMHDDIYWTWHFTEGIYPQKAKKYIRFID</sequence>
<protein>
    <submittedName>
        <fullName evidence="1">Uncharacterized protein</fullName>
    </submittedName>
</protein>
<dbReference type="Proteomes" id="UP001597040">
    <property type="component" value="Unassembled WGS sequence"/>
</dbReference>
<evidence type="ECO:0000313" key="1">
    <source>
        <dbReference type="EMBL" id="MFD1037797.1"/>
    </source>
</evidence>
<gene>
    <name evidence="1" type="ORF">ACFQ3N_05155</name>
</gene>
<evidence type="ECO:0000313" key="2">
    <source>
        <dbReference type="Proteomes" id="UP001597040"/>
    </source>
</evidence>
<dbReference type="EMBL" id="JBHTKJ010000011">
    <property type="protein sequence ID" value="MFD1037797.1"/>
    <property type="molecule type" value="Genomic_DNA"/>
</dbReference>
<proteinExistence type="predicted"/>
<dbReference type="RefSeq" id="WP_390360189.1">
    <property type="nucleotide sequence ID" value="NZ_JBHTKJ010000011.1"/>
</dbReference>
<reference evidence="2" key="1">
    <citation type="journal article" date="2019" name="Int. J. Syst. Evol. Microbiol.">
        <title>The Global Catalogue of Microorganisms (GCM) 10K type strain sequencing project: providing services to taxonomists for standard genome sequencing and annotation.</title>
        <authorList>
            <consortium name="The Broad Institute Genomics Platform"/>
            <consortium name="The Broad Institute Genome Sequencing Center for Infectious Disease"/>
            <person name="Wu L."/>
            <person name="Ma J."/>
        </authorList>
    </citation>
    <scope>NUCLEOTIDE SEQUENCE [LARGE SCALE GENOMIC DNA]</scope>
    <source>
        <strain evidence="2">CCUG 56754</strain>
    </source>
</reference>
<accession>A0ABW3LIC6</accession>
<organism evidence="1 2">
    <name type="scientific">Virgibacillus byunsanensis</name>
    <dbReference type="NCBI Taxonomy" id="570945"/>
    <lineage>
        <taxon>Bacteria</taxon>
        <taxon>Bacillati</taxon>
        <taxon>Bacillota</taxon>
        <taxon>Bacilli</taxon>
        <taxon>Bacillales</taxon>
        <taxon>Bacillaceae</taxon>
        <taxon>Virgibacillus</taxon>
    </lineage>
</organism>